<dbReference type="RefSeq" id="WP_190464230.1">
    <property type="nucleotide sequence ID" value="NZ_JACJPW010000020.1"/>
</dbReference>
<organism evidence="1 2">
    <name type="scientific">Aerosakkonema funiforme FACHB-1375</name>
    <dbReference type="NCBI Taxonomy" id="2949571"/>
    <lineage>
        <taxon>Bacteria</taxon>
        <taxon>Bacillati</taxon>
        <taxon>Cyanobacteriota</taxon>
        <taxon>Cyanophyceae</taxon>
        <taxon>Oscillatoriophycideae</taxon>
        <taxon>Aerosakkonematales</taxon>
        <taxon>Aerosakkonemataceae</taxon>
        <taxon>Aerosakkonema</taxon>
    </lineage>
</organism>
<keyword evidence="2" id="KW-1185">Reference proteome</keyword>
<accession>A0A926ZI56</accession>
<evidence type="ECO:0000313" key="2">
    <source>
        <dbReference type="Proteomes" id="UP000641646"/>
    </source>
</evidence>
<protein>
    <submittedName>
        <fullName evidence="1">Uncharacterized protein</fullName>
    </submittedName>
</protein>
<gene>
    <name evidence="1" type="ORF">H6G03_10050</name>
</gene>
<comment type="caution">
    <text evidence="1">The sequence shown here is derived from an EMBL/GenBank/DDBJ whole genome shotgun (WGS) entry which is preliminary data.</text>
</comment>
<name>A0A926ZI56_9CYAN</name>
<dbReference type="AlphaFoldDB" id="A0A926ZI56"/>
<reference evidence="1" key="1">
    <citation type="journal article" date="2015" name="ISME J.">
        <title>Draft Genome Sequence of Streptomyces incarnatus NRRL8089, which Produces the Nucleoside Antibiotic Sinefungin.</title>
        <authorList>
            <person name="Oshima K."/>
            <person name="Hattori M."/>
            <person name="Shimizu H."/>
            <person name="Fukuda K."/>
            <person name="Nemoto M."/>
            <person name="Inagaki K."/>
            <person name="Tamura T."/>
        </authorList>
    </citation>
    <scope>NUCLEOTIDE SEQUENCE</scope>
    <source>
        <strain evidence="1">FACHB-1375</strain>
    </source>
</reference>
<dbReference type="EMBL" id="JACJPW010000020">
    <property type="protein sequence ID" value="MBD2181446.1"/>
    <property type="molecule type" value="Genomic_DNA"/>
</dbReference>
<proteinExistence type="predicted"/>
<reference evidence="1" key="2">
    <citation type="submission" date="2020-08" db="EMBL/GenBank/DDBJ databases">
        <authorList>
            <person name="Chen M."/>
            <person name="Teng W."/>
            <person name="Zhao L."/>
            <person name="Hu C."/>
            <person name="Zhou Y."/>
            <person name="Han B."/>
            <person name="Song L."/>
            <person name="Shu W."/>
        </authorList>
    </citation>
    <scope>NUCLEOTIDE SEQUENCE</scope>
    <source>
        <strain evidence="1">FACHB-1375</strain>
    </source>
</reference>
<dbReference type="Proteomes" id="UP000641646">
    <property type="component" value="Unassembled WGS sequence"/>
</dbReference>
<evidence type="ECO:0000313" key="1">
    <source>
        <dbReference type="EMBL" id="MBD2181446.1"/>
    </source>
</evidence>
<sequence length="179" mass="19837">MVESSVKIPSDVTFEQAIALSYYVVEKMEAGEISPSEIETVVSELAKTENGARGFFVTYLTSEATAGDNPTEEVVRALRSHPDTVSELLAKNVAMSAATALSHRRNGNEEMAKSSERVCDRTSHLIKLIDIPEVYSCCREILKSATNEAGKYKSFLERWGYDSEQRQLISQALQKVVPE</sequence>